<dbReference type="RefSeq" id="XP_030855076.1">
    <property type="nucleotide sequence ID" value="XM_030999216.1"/>
</dbReference>
<organism evidence="7 8">
    <name type="scientific">Strongylocentrotus purpuratus</name>
    <name type="common">Purple sea urchin</name>
    <dbReference type="NCBI Taxonomy" id="7668"/>
    <lineage>
        <taxon>Eukaryota</taxon>
        <taxon>Metazoa</taxon>
        <taxon>Echinodermata</taxon>
        <taxon>Eleutherozoa</taxon>
        <taxon>Echinozoa</taxon>
        <taxon>Echinoidea</taxon>
        <taxon>Euechinoidea</taxon>
        <taxon>Echinacea</taxon>
        <taxon>Camarodonta</taxon>
        <taxon>Echinidea</taxon>
        <taxon>Strongylocentrotidae</taxon>
        <taxon>Strongylocentrotus</taxon>
    </lineage>
</organism>
<dbReference type="PANTHER" id="PTHR31703">
    <property type="entry name" value="UPF0669 PROTEIN C6ORF120"/>
    <property type="match status" value="1"/>
</dbReference>
<comment type="subcellular location">
    <subcellularLocation>
        <location evidence="1">Secreted</location>
    </subcellularLocation>
</comment>
<dbReference type="Pfam" id="PF17065">
    <property type="entry name" value="UPF0669"/>
    <property type="match status" value="1"/>
</dbReference>
<feature type="signal peptide" evidence="6">
    <location>
        <begin position="1"/>
        <end position="23"/>
    </location>
</feature>
<evidence type="ECO:0000256" key="3">
    <source>
        <dbReference type="ARBA" id="ARBA00022525"/>
    </source>
</evidence>
<keyword evidence="8" id="KW-1185">Reference proteome</keyword>
<dbReference type="EnsemblMetazoa" id="XM_030999216">
    <property type="protein sequence ID" value="XP_030855076"/>
    <property type="gene ID" value="LOC100893283"/>
</dbReference>
<keyword evidence="5" id="KW-0325">Glycoprotein</keyword>
<dbReference type="GO" id="GO:0005576">
    <property type="term" value="C:extracellular region"/>
    <property type="evidence" value="ECO:0007669"/>
    <property type="project" value="UniProtKB-SubCell"/>
</dbReference>
<keyword evidence="3" id="KW-0964">Secreted</keyword>
<evidence type="ECO:0000256" key="1">
    <source>
        <dbReference type="ARBA" id="ARBA00004613"/>
    </source>
</evidence>
<evidence type="ECO:0000256" key="2">
    <source>
        <dbReference type="ARBA" id="ARBA00008960"/>
    </source>
</evidence>
<dbReference type="InterPro" id="IPR031420">
    <property type="entry name" value="UPF0669"/>
</dbReference>
<accession>A0A7M7PSY5</accession>
<dbReference type="InParanoid" id="A0A7M7PSY5"/>
<reference evidence="8" key="1">
    <citation type="submission" date="2015-02" db="EMBL/GenBank/DDBJ databases">
        <title>Genome sequencing for Strongylocentrotus purpuratus.</title>
        <authorList>
            <person name="Murali S."/>
            <person name="Liu Y."/>
            <person name="Vee V."/>
            <person name="English A."/>
            <person name="Wang M."/>
            <person name="Skinner E."/>
            <person name="Han Y."/>
            <person name="Muzny D.M."/>
            <person name="Worley K.C."/>
            <person name="Gibbs R.A."/>
        </authorList>
    </citation>
    <scope>NUCLEOTIDE SEQUENCE</scope>
</reference>
<proteinExistence type="inferred from homology"/>
<reference evidence="7" key="2">
    <citation type="submission" date="2021-01" db="UniProtKB">
        <authorList>
            <consortium name="EnsemblMetazoa"/>
        </authorList>
    </citation>
    <scope>IDENTIFICATION</scope>
</reference>
<feature type="chain" id="PRO_5029460327" evidence="6">
    <location>
        <begin position="24"/>
        <end position="167"/>
    </location>
</feature>
<evidence type="ECO:0000256" key="4">
    <source>
        <dbReference type="ARBA" id="ARBA00022729"/>
    </source>
</evidence>
<dbReference type="OrthoDB" id="10046613at2759"/>
<dbReference type="Proteomes" id="UP000007110">
    <property type="component" value="Unassembled WGS sequence"/>
</dbReference>
<evidence type="ECO:0000313" key="7">
    <source>
        <dbReference type="EnsemblMetazoa" id="XP_030855076"/>
    </source>
</evidence>
<sequence>MKFSKYVTLLVCAVSLQIWGCLSIEIENYFYHLQSFVDDIGPGNYSYFKLSRQGNVRIFVETLEGDADIYVSETNSKPTFEDYDFKSVTCGEDYVDIPDSFKRPAAIAIYGHPRFSETKFRCSVYVDTRDLAQNDPEQQHFETTEDEELTGWHFLLKILEFVLDVAL</sequence>
<evidence type="ECO:0000256" key="5">
    <source>
        <dbReference type="ARBA" id="ARBA00023180"/>
    </source>
</evidence>
<protein>
    <submittedName>
        <fullName evidence="7">Uncharacterized protein</fullName>
    </submittedName>
</protein>
<name>A0A7M7PSY5_STRPU</name>
<evidence type="ECO:0000313" key="8">
    <source>
        <dbReference type="Proteomes" id="UP000007110"/>
    </source>
</evidence>
<dbReference type="PANTHER" id="PTHR31703:SF2">
    <property type="entry name" value="UPF0669 PROTEIN C6ORF120"/>
    <property type="match status" value="1"/>
</dbReference>
<evidence type="ECO:0000256" key="6">
    <source>
        <dbReference type="SAM" id="SignalP"/>
    </source>
</evidence>
<comment type="similarity">
    <text evidence="2">Belongs to the UPF0669 family.</text>
</comment>
<dbReference type="OMA" id="FGETAYS"/>
<dbReference type="KEGG" id="spu:100893283"/>
<dbReference type="GeneID" id="100893283"/>
<dbReference type="FunCoup" id="A0A7M7PSY5">
    <property type="interactions" value="828"/>
</dbReference>
<dbReference type="Gene3D" id="2.60.120.380">
    <property type="match status" value="1"/>
</dbReference>
<dbReference type="AlphaFoldDB" id="A0A7M7PSY5"/>
<keyword evidence="4 6" id="KW-0732">Signal</keyword>